<keyword evidence="3" id="KW-1185">Reference proteome</keyword>
<organism evidence="2 3">
    <name type="scientific">Hyphomonas hirschiana VP5</name>
    <dbReference type="NCBI Taxonomy" id="1280951"/>
    <lineage>
        <taxon>Bacteria</taxon>
        <taxon>Pseudomonadati</taxon>
        <taxon>Pseudomonadota</taxon>
        <taxon>Alphaproteobacteria</taxon>
        <taxon>Hyphomonadales</taxon>
        <taxon>Hyphomonadaceae</taxon>
        <taxon>Hyphomonas</taxon>
    </lineage>
</organism>
<dbReference type="RefSeq" id="WP_035590598.1">
    <property type="nucleotide sequence ID" value="NZ_ARYI01000002.1"/>
</dbReference>
<keyword evidence="1" id="KW-1133">Transmembrane helix</keyword>
<dbReference type="Pfam" id="PF05656">
    <property type="entry name" value="DUF805"/>
    <property type="match status" value="1"/>
</dbReference>
<evidence type="ECO:0000256" key="1">
    <source>
        <dbReference type="SAM" id="Phobius"/>
    </source>
</evidence>
<feature type="transmembrane region" description="Helical" evidence="1">
    <location>
        <begin position="27"/>
        <end position="49"/>
    </location>
</feature>
<keyword evidence="1" id="KW-0812">Transmembrane</keyword>
<dbReference type="PANTHER" id="PTHR34980:SF2">
    <property type="entry name" value="INNER MEMBRANE PROTEIN YHAH-RELATED"/>
    <property type="match status" value="1"/>
</dbReference>
<feature type="transmembrane region" description="Helical" evidence="1">
    <location>
        <begin position="97"/>
        <end position="121"/>
    </location>
</feature>
<dbReference type="PATRIC" id="fig|1280951.3.peg.895"/>
<dbReference type="AlphaFoldDB" id="A0A059FZ58"/>
<dbReference type="InterPro" id="IPR008523">
    <property type="entry name" value="DUF805"/>
</dbReference>
<evidence type="ECO:0000313" key="2">
    <source>
        <dbReference type="EMBL" id="KCZ95983.1"/>
    </source>
</evidence>
<dbReference type="GO" id="GO:0005886">
    <property type="term" value="C:plasma membrane"/>
    <property type="evidence" value="ECO:0007669"/>
    <property type="project" value="TreeGrafter"/>
</dbReference>
<dbReference type="Proteomes" id="UP000025061">
    <property type="component" value="Unassembled WGS sequence"/>
</dbReference>
<gene>
    <name evidence="2" type="ORF">HHI_04392</name>
</gene>
<evidence type="ECO:0008006" key="4">
    <source>
        <dbReference type="Google" id="ProtNLM"/>
    </source>
</evidence>
<accession>A0A059FZ58</accession>
<proteinExistence type="predicted"/>
<feature type="transmembrane region" description="Helical" evidence="1">
    <location>
        <begin position="61"/>
        <end position="85"/>
    </location>
</feature>
<keyword evidence="1" id="KW-0472">Membrane</keyword>
<comment type="caution">
    <text evidence="2">The sequence shown here is derived from an EMBL/GenBank/DDBJ whole genome shotgun (WGS) entry which is preliminary data.</text>
</comment>
<protein>
    <recommendedName>
        <fullName evidence="4">DUF805 domain-containing protein</fullName>
    </recommendedName>
</protein>
<evidence type="ECO:0000313" key="3">
    <source>
        <dbReference type="Proteomes" id="UP000025061"/>
    </source>
</evidence>
<sequence length="149" mass="16145">MVSFPDAVKMFFARYVDFQGRSRRSEYWWVALFNLIVIGVLVILLMALGGLNPDTGEMGPLGFVFIGIMILYGLAIVIPSIALFVRRLHDINQTGWIYLGLVIAGFIPLINFVASIAQIVIACIPGTAGPNKYGPDPKNPGAGSADIFA</sequence>
<dbReference type="PANTHER" id="PTHR34980">
    <property type="entry name" value="INNER MEMBRANE PROTEIN-RELATED-RELATED"/>
    <property type="match status" value="1"/>
</dbReference>
<dbReference type="OrthoDB" id="9812349at2"/>
<reference evidence="2 3" key="1">
    <citation type="submission" date="2013-04" db="EMBL/GenBank/DDBJ databases">
        <title>Hyphomonas hirschiana VP5 Genome Sequencing.</title>
        <authorList>
            <person name="Lai Q."/>
            <person name="Shao Z."/>
        </authorList>
    </citation>
    <scope>NUCLEOTIDE SEQUENCE [LARGE SCALE GENOMIC DNA]</scope>
    <source>
        <strain evidence="2 3">VP5</strain>
    </source>
</reference>
<dbReference type="EMBL" id="ARYI01000002">
    <property type="protein sequence ID" value="KCZ95983.1"/>
    <property type="molecule type" value="Genomic_DNA"/>
</dbReference>
<name>A0A059FZ58_9PROT</name>